<dbReference type="InterPro" id="IPR016047">
    <property type="entry name" value="M23ase_b-sheet_dom"/>
</dbReference>
<dbReference type="InterPro" id="IPR050570">
    <property type="entry name" value="Cell_wall_metabolism_enzyme"/>
</dbReference>
<dbReference type="Pfam" id="PF01551">
    <property type="entry name" value="Peptidase_M23"/>
    <property type="match status" value="1"/>
</dbReference>
<dbReference type="EMBL" id="JACIJN010000010">
    <property type="protein sequence ID" value="MBB5726960.1"/>
    <property type="molecule type" value="Genomic_DNA"/>
</dbReference>
<dbReference type="PANTHER" id="PTHR21666:SF270">
    <property type="entry name" value="MUREIN HYDROLASE ACTIVATOR ENVC"/>
    <property type="match status" value="1"/>
</dbReference>
<feature type="signal peptide" evidence="2">
    <location>
        <begin position="1"/>
        <end position="25"/>
    </location>
</feature>
<gene>
    <name evidence="4" type="ORF">FHS97_002911</name>
</gene>
<evidence type="ECO:0000259" key="3">
    <source>
        <dbReference type="Pfam" id="PF01551"/>
    </source>
</evidence>
<evidence type="ECO:0000313" key="4">
    <source>
        <dbReference type="EMBL" id="MBB5726960.1"/>
    </source>
</evidence>
<proteinExistence type="predicted"/>
<evidence type="ECO:0000256" key="1">
    <source>
        <dbReference type="SAM" id="Coils"/>
    </source>
</evidence>
<feature type="coiled-coil region" evidence="1">
    <location>
        <begin position="63"/>
        <end position="90"/>
    </location>
</feature>
<evidence type="ECO:0000256" key="2">
    <source>
        <dbReference type="SAM" id="SignalP"/>
    </source>
</evidence>
<feature type="chain" id="PRO_5045085293" evidence="2">
    <location>
        <begin position="26"/>
        <end position="357"/>
    </location>
</feature>
<dbReference type="SUPFAM" id="SSF51261">
    <property type="entry name" value="Duplicated hybrid motif"/>
    <property type="match status" value="1"/>
</dbReference>
<keyword evidence="5" id="KW-1185">Reference proteome</keyword>
<dbReference type="Proteomes" id="UP000560131">
    <property type="component" value="Unassembled WGS sequence"/>
</dbReference>
<accession>A0ABR6N839</accession>
<reference evidence="4 5" key="1">
    <citation type="submission" date="2020-08" db="EMBL/GenBank/DDBJ databases">
        <title>Genomic Encyclopedia of Type Strains, Phase IV (KMG-IV): sequencing the most valuable type-strain genomes for metagenomic binning, comparative biology and taxonomic classification.</title>
        <authorList>
            <person name="Goeker M."/>
        </authorList>
    </citation>
    <scope>NUCLEOTIDE SEQUENCE [LARGE SCALE GENOMIC DNA]</scope>
    <source>
        <strain evidence="4 5">DSM 101535</strain>
    </source>
</reference>
<protein>
    <submittedName>
        <fullName evidence="4">Septal ring factor EnvC (AmiA/AmiB activator)</fullName>
    </submittedName>
</protein>
<sequence>MMRRRWTWAAAAALATVGGAALAVAQPGADAKRRAQRLEERADTIADPARRAPLREAAVAARVTAAEADLAALQAQAAVIERRLATQRALLAAREAPVARLLATLTALARRPAIVTLAQPGSVADLVHARAISAAILPVLRARSEDLRRAVAHGRVMQASAAAAQRRLRAARARLVEAREQLAAVTGGDDERALAMEEAVRDTAERLTTLGSEQAVLADLMALPLPTVPRGRAAAPTRAYRLPVEGRLVTGLGEMSGNGVRARGLTLAVPAAAAIVAPAGGRVRFAGPFRSFGRIVIVDHGAGWTSLIAGLGTVAVESGASIAAGAPLGTAPRVDGARVTVELRRQGRPVDIAQLVG</sequence>
<keyword evidence="1" id="KW-0175">Coiled coil</keyword>
<dbReference type="CDD" id="cd12797">
    <property type="entry name" value="M23_peptidase"/>
    <property type="match status" value="1"/>
</dbReference>
<dbReference type="InterPro" id="IPR011055">
    <property type="entry name" value="Dup_hybrid_motif"/>
</dbReference>
<name>A0ABR6N839_9SPHN</name>
<keyword evidence="2" id="KW-0732">Signal</keyword>
<feature type="domain" description="M23ase beta-sheet core" evidence="3">
    <location>
        <begin position="263"/>
        <end position="351"/>
    </location>
</feature>
<evidence type="ECO:0000313" key="5">
    <source>
        <dbReference type="Proteomes" id="UP000560131"/>
    </source>
</evidence>
<dbReference type="PANTHER" id="PTHR21666">
    <property type="entry name" value="PEPTIDASE-RELATED"/>
    <property type="match status" value="1"/>
</dbReference>
<dbReference type="RefSeq" id="WP_344690272.1">
    <property type="nucleotide sequence ID" value="NZ_BAABAR010000008.1"/>
</dbReference>
<comment type="caution">
    <text evidence="4">The sequence shown here is derived from an EMBL/GenBank/DDBJ whole genome shotgun (WGS) entry which is preliminary data.</text>
</comment>
<organism evidence="4 5">
    <name type="scientific">Sphingomonas endophytica</name>
    <dbReference type="NCBI Taxonomy" id="869719"/>
    <lineage>
        <taxon>Bacteria</taxon>
        <taxon>Pseudomonadati</taxon>
        <taxon>Pseudomonadota</taxon>
        <taxon>Alphaproteobacteria</taxon>
        <taxon>Sphingomonadales</taxon>
        <taxon>Sphingomonadaceae</taxon>
        <taxon>Sphingomonas</taxon>
    </lineage>
</organism>
<dbReference type="Gene3D" id="2.70.70.10">
    <property type="entry name" value="Glucose Permease (Domain IIA)"/>
    <property type="match status" value="1"/>
</dbReference>